<feature type="domain" description="OB-fold nucleic acid binding" evidence="8">
    <location>
        <begin position="7"/>
        <end position="99"/>
    </location>
</feature>
<evidence type="ECO:0000256" key="1">
    <source>
        <dbReference type="ARBA" id="ARBA00022490"/>
    </source>
</evidence>
<evidence type="ECO:0000256" key="4">
    <source>
        <dbReference type="ARBA" id="ARBA00022839"/>
    </source>
</evidence>
<dbReference type="Proteomes" id="UP000319619">
    <property type="component" value="Unassembled WGS sequence"/>
</dbReference>
<dbReference type="EMBL" id="NJBN01000003">
    <property type="protein sequence ID" value="TKJ41275.1"/>
    <property type="molecule type" value="Genomic_DNA"/>
</dbReference>
<gene>
    <name evidence="5 9" type="primary">xseA</name>
    <name evidence="9" type="ORF">CEE37_06305</name>
</gene>
<evidence type="ECO:0000256" key="5">
    <source>
        <dbReference type="HAMAP-Rule" id="MF_00378"/>
    </source>
</evidence>
<dbReference type="InterPro" id="IPR020579">
    <property type="entry name" value="Exonuc_VII_lsu_C"/>
</dbReference>
<comment type="similarity">
    <text evidence="5 6">Belongs to the XseA family.</text>
</comment>
<dbReference type="Pfam" id="PF02601">
    <property type="entry name" value="Exonuc_VII_L"/>
    <property type="match status" value="1"/>
</dbReference>
<evidence type="ECO:0000313" key="10">
    <source>
        <dbReference type="Proteomes" id="UP000319619"/>
    </source>
</evidence>
<sequence length="401" mass="44318">MSDQPPLSVSEATHRVKTVLEGSIPPLWILGEISGFTRHRSGHTYFTLSDDRSQLSCVLWRGRSQELTFSPEVGQRILAQGKITVYERGGRYQFDCYEIRPAGIGELALAFEALKKRLEAQGYFALERKIPIPGMPERVGLVTSPDGAALRDILKVAENRAPWVEFRLIGAAVQGSAAAGEIAAAIETLDKSNWPQVIIVGRGGGSPEDLWAFNEEKVVRAIAECNTPIVSAVGHEVDVTLADLAADMRAPTPSAAAEMCLPDGAEIAKRLHESSERIHRVLRNRVVDARTRLKEYTSVIFKERTTAIWRGETQRLDMLDQRLTTAGFTFLQKRHHQFDRCGAKLQSLDPEAVLTRGYAVVRRSGEKRPVISSDQLNRDDLIDIAFSKGAAAAVIKDCHPE</sequence>
<dbReference type="PANTHER" id="PTHR30008">
    <property type="entry name" value="EXODEOXYRIBONUCLEASE 7 LARGE SUBUNIT"/>
    <property type="match status" value="1"/>
</dbReference>
<dbReference type="GO" id="GO:0006308">
    <property type="term" value="P:DNA catabolic process"/>
    <property type="evidence" value="ECO:0007669"/>
    <property type="project" value="UniProtKB-UniRule"/>
</dbReference>
<dbReference type="CDD" id="cd04489">
    <property type="entry name" value="ExoVII_LU_OBF"/>
    <property type="match status" value="1"/>
</dbReference>
<comment type="subunit">
    <text evidence="5">Heterooligomer composed of large and small subunits.</text>
</comment>
<dbReference type="NCBIfam" id="TIGR00237">
    <property type="entry name" value="xseA"/>
    <property type="match status" value="1"/>
</dbReference>
<comment type="catalytic activity">
    <reaction evidence="5 6">
        <text>Exonucleolytic cleavage in either 5'- to 3'- or 3'- to 5'-direction to yield nucleoside 5'-phosphates.</text>
        <dbReference type="EC" id="3.1.11.6"/>
    </reaction>
</comment>
<comment type="caution">
    <text evidence="9">The sequence shown here is derived from an EMBL/GenBank/DDBJ whole genome shotgun (WGS) entry which is preliminary data.</text>
</comment>
<dbReference type="EC" id="3.1.11.6" evidence="5"/>
<keyword evidence="1 5" id="KW-0963">Cytoplasm</keyword>
<keyword evidence="3 5" id="KW-0378">Hydrolase</keyword>
<dbReference type="GO" id="GO:0008855">
    <property type="term" value="F:exodeoxyribonuclease VII activity"/>
    <property type="evidence" value="ECO:0007669"/>
    <property type="project" value="UniProtKB-UniRule"/>
</dbReference>
<name>A0A532V256_UNCL8</name>
<dbReference type="GO" id="GO:0009318">
    <property type="term" value="C:exodeoxyribonuclease VII complex"/>
    <property type="evidence" value="ECO:0007669"/>
    <property type="project" value="UniProtKB-UniRule"/>
</dbReference>
<keyword evidence="4 5" id="KW-0269">Exonuclease</keyword>
<reference evidence="9 10" key="1">
    <citation type="submission" date="2017-06" db="EMBL/GenBank/DDBJ databases">
        <title>Novel microbial phyla capable of carbon fixation and sulfur reduction in deep-sea sediments.</title>
        <authorList>
            <person name="Huang J."/>
            <person name="Baker B."/>
            <person name="Wang Y."/>
        </authorList>
    </citation>
    <scope>NUCLEOTIDE SEQUENCE [LARGE SCALE GENOMIC DNA]</scope>
    <source>
        <strain evidence="9">B3_LCP</strain>
    </source>
</reference>
<comment type="function">
    <text evidence="5">Bidirectionally degrades single-stranded DNA into large acid-insoluble oligonucleotides, which are then degraded further into small acid-soluble oligonucleotides.</text>
</comment>
<keyword evidence="2 5" id="KW-0540">Nuclease</keyword>
<dbReference type="InterPro" id="IPR003753">
    <property type="entry name" value="Exonuc_VII_L"/>
</dbReference>
<evidence type="ECO:0000313" key="9">
    <source>
        <dbReference type="EMBL" id="TKJ41275.1"/>
    </source>
</evidence>
<dbReference type="GO" id="GO:0003676">
    <property type="term" value="F:nucleic acid binding"/>
    <property type="evidence" value="ECO:0007669"/>
    <property type="project" value="InterPro"/>
</dbReference>
<dbReference type="HAMAP" id="MF_00378">
    <property type="entry name" value="Exonuc_7_L"/>
    <property type="match status" value="1"/>
</dbReference>
<feature type="domain" description="Exonuclease VII large subunit C-terminal" evidence="7">
    <location>
        <begin position="123"/>
        <end position="338"/>
    </location>
</feature>
<evidence type="ECO:0000256" key="3">
    <source>
        <dbReference type="ARBA" id="ARBA00022801"/>
    </source>
</evidence>
<dbReference type="AlphaFoldDB" id="A0A532V256"/>
<dbReference type="PANTHER" id="PTHR30008:SF0">
    <property type="entry name" value="EXODEOXYRIBONUCLEASE 7 LARGE SUBUNIT"/>
    <property type="match status" value="1"/>
</dbReference>
<evidence type="ECO:0000256" key="2">
    <source>
        <dbReference type="ARBA" id="ARBA00022722"/>
    </source>
</evidence>
<dbReference type="InterPro" id="IPR025824">
    <property type="entry name" value="OB-fold_nuc-bd_dom"/>
</dbReference>
<organism evidence="9 10">
    <name type="scientific">candidate division LCP-89 bacterium B3_LCP</name>
    <dbReference type="NCBI Taxonomy" id="2012998"/>
    <lineage>
        <taxon>Bacteria</taxon>
        <taxon>Pseudomonadati</taxon>
        <taxon>Bacteria division LCP-89</taxon>
    </lineage>
</organism>
<evidence type="ECO:0000259" key="8">
    <source>
        <dbReference type="Pfam" id="PF13742"/>
    </source>
</evidence>
<evidence type="ECO:0000259" key="7">
    <source>
        <dbReference type="Pfam" id="PF02601"/>
    </source>
</evidence>
<evidence type="ECO:0000256" key="6">
    <source>
        <dbReference type="RuleBase" id="RU004355"/>
    </source>
</evidence>
<accession>A0A532V256</accession>
<proteinExistence type="inferred from homology"/>
<dbReference type="Pfam" id="PF13742">
    <property type="entry name" value="tRNA_anti_2"/>
    <property type="match status" value="1"/>
</dbReference>
<dbReference type="GO" id="GO:0005737">
    <property type="term" value="C:cytoplasm"/>
    <property type="evidence" value="ECO:0007669"/>
    <property type="project" value="UniProtKB-SubCell"/>
</dbReference>
<protein>
    <recommendedName>
        <fullName evidence="5">Exodeoxyribonuclease 7 large subunit</fullName>
        <ecNumber evidence="5">3.1.11.6</ecNumber>
    </recommendedName>
    <alternativeName>
        <fullName evidence="5">Exodeoxyribonuclease VII large subunit</fullName>
        <shortName evidence="5">Exonuclease VII large subunit</shortName>
    </alternativeName>
</protein>
<comment type="subcellular location">
    <subcellularLocation>
        <location evidence="5 6">Cytoplasm</location>
    </subcellularLocation>
</comment>